<accession>A0A392THS2</accession>
<name>A0A392THS2_9FABA</name>
<keyword evidence="1" id="KW-0812">Transmembrane</keyword>
<keyword evidence="3" id="KW-1185">Reference proteome</keyword>
<dbReference type="AlphaFoldDB" id="A0A392THS2"/>
<dbReference type="EMBL" id="LXQA010586025">
    <property type="protein sequence ID" value="MCI60673.1"/>
    <property type="molecule type" value="Genomic_DNA"/>
</dbReference>
<keyword evidence="1" id="KW-1133">Transmembrane helix</keyword>
<keyword evidence="1" id="KW-0472">Membrane</keyword>
<sequence>RSLLIRDRELVSSDISMGRVAVLSGGLGAEECLSKNEIRNRPLLGGVCFGIFIGIPLIYGVFVL</sequence>
<organism evidence="2 3">
    <name type="scientific">Trifolium medium</name>
    <dbReference type="NCBI Taxonomy" id="97028"/>
    <lineage>
        <taxon>Eukaryota</taxon>
        <taxon>Viridiplantae</taxon>
        <taxon>Streptophyta</taxon>
        <taxon>Embryophyta</taxon>
        <taxon>Tracheophyta</taxon>
        <taxon>Spermatophyta</taxon>
        <taxon>Magnoliopsida</taxon>
        <taxon>eudicotyledons</taxon>
        <taxon>Gunneridae</taxon>
        <taxon>Pentapetalae</taxon>
        <taxon>rosids</taxon>
        <taxon>fabids</taxon>
        <taxon>Fabales</taxon>
        <taxon>Fabaceae</taxon>
        <taxon>Papilionoideae</taxon>
        <taxon>50 kb inversion clade</taxon>
        <taxon>NPAAA clade</taxon>
        <taxon>Hologalegina</taxon>
        <taxon>IRL clade</taxon>
        <taxon>Trifolieae</taxon>
        <taxon>Trifolium</taxon>
    </lineage>
</organism>
<evidence type="ECO:0000313" key="2">
    <source>
        <dbReference type="EMBL" id="MCI60673.1"/>
    </source>
</evidence>
<proteinExistence type="predicted"/>
<reference evidence="2 3" key="1">
    <citation type="journal article" date="2018" name="Front. Plant Sci.">
        <title>Red Clover (Trifolium pratense) and Zigzag Clover (T. medium) - A Picture of Genomic Similarities and Differences.</title>
        <authorList>
            <person name="Dluhosova J."/>
            <person name="Istvanek J."/>
            <person name="Nedelnik J."/>
            <person name="Repkova J."/>
        </authorList>
    </citation>
    <scope>NUCLEOTIDE SEQUENCE [LARGE SCALE GENOMIC DNA]</scope>
    <source>
        <strain evidence="3">cv. 10/8</strain>
        <tissue evidence="2">Leaf</tissue>
    </source>
</reference>
<comment type="caution">
    <text evidence="2">The sequence shown here is derived from an EMBL/GenBank/DDBJ whole genome shotgun (WGS) entry which is preliminary data.</text>
</comment>
<dbReference type="Proteomes" id="UP000265520">
    <property type="component" value="Unassembled WGS sequence"/>
</dbReference>
<evidence type="ECO:0000313" key="3">
    <source>
        <dbReference type="Proteomes" id="UP000265520"/>
    </source>
</evidence>
<evidence type="ECO:0000256" key="1">
    <source>
        <dbReference type="SAM" id="Phobius"/>
    </source>
</evidence>
<protein>
    <submittedName>
        <fullName evidence="2">Uncharacterized protein</fullName>
    </submittedName>
</protein>
<feature type="non-terminal residue" evidence="2">
    <location>
        <position position="1"/>
    </location>
</feature>
<feature type="transmembrane region" description="Helical" evidence="1">
    <location>
        <begin position="43"/>
        <end position="62"/>
    </location>
</feature>